<dbReference type="HOGENOM" id="CLU_095298_0_0_7"/>
<reference evidence="2 4" key="1">
    <citation type="submission" date="2006-04" db="EMBL/GenBank/DDBJ databases">
        <authorList>
            <person name="Nierman W.C."/>
        </authorList>
    </citation>
    <scope>NUCLEOTIDE SEQUENCE [LARGE SCALE GENOMIC DNA]</scope>
    <source>
        <strain evidence="2 4">DW4/3-1</strain>
    </source>
</reference>
<protein>
    <submittedName>
        <fullName evidence="2">Uncharacterized protein</fullName>
    </submittedName>
</protein>
<dbReference type="AlphaFoldDB" id="Q091K2"/>
<accession>Q091K2</accession>
<proteinExistence type="predicted"/>
<dbReference type="OrthoDB" id="5523774at2"/>
<gene>
    <name evidence="1" type="ordered locus">STAUR_1067</name>
    <name evidence="2" type="ORF">STIAU_8841</name>
</gene>
<evidence type="ECO:0000313" key="4">
    <source>
        <dbReference type="Proteomes" id="UP000032702"/>
    </source>
</evidence>
<dbReference type="PATRIC" id="fig|378806.16.peg.5537"/>
<evidence type="ECO:0000313" key="2">
    <source>
        <dbReference type="EMBL" id="EAU66425.1"/>
    </source>
</evidence>
<dbReference type="eggNOG" id="ENOG5032NZG">
    <property type="taxonomic scope" value="Bacteria"/>
</dbReference>
<name>Q091K2_STIAD</name>
<dbReference type="EMBL" id="CP002271">
    <property type="protein sequence ID" value="ADO68871.1"/>
    <property type="molecule type" value="Genomic_DNA"/>
</dbReference>
<dbReference type="STRING" id="378806.STAUR_1067"/>
<reference evidence="1 3" key="2">
    <citation type="journal article" date="2011" name="Mol. Biol. Evol.">
        <title>Comparative genomic analysis of fruiting body formation in Myxococcales.</title>
        <authorList>
            <person name="Huntley S."/>
            <person name="Hamann N."/>
            <person name="Wegener-Feldbrugge S."/>
            <person name="Treuner-Lange A."/>
            <person name="Kube M."/>
            <person name="Reinhardt R."/>
            <person name="Klages S."/>
            <person name="Muller R."/>
            <person name="Ronning C.M."/>
            <person name="Nierman W.C."/>
            <person name="Sogaard-Andersen L."/>
        </authorList>
    </citation>
    <scope>NUCLEOTIDE SEQUENCE [LARGE SCALE GENOMIC DNA]</scope>
    <source>
        <strain evidence="1 3">DW4/3-1</strain>
    </source>
</reference>
<evidence type="ECO:0000313" key="3">
    <source>
        <dbReference type="Proteomes" id="UP000001351"/>
    </source>
</evidence>
<dbReference type="Proteomes" id="UP000032702">
    <property type="component" value="Unassembled WGS sequence"/>
</dbReference>
<evidence type="ECO:0000313" key="1">
    <source>
        <dbReference type="EMBL" id="ADO68871.1"/>
    </source>
</evidence>
<dbReference type="RefSeq" id="WP_002614064.1">
    <property type="nucleotide sequence ID" value="NC_014623.1"/>
</dbReference>
<sequence length="228" mass="25050">MLSCLLVLELVLAAPPAGEPFQWRVPGQVSTVEVPGGMNVGGIPIRLQVYTSKESVDRLIQYFATAFDESGFYIERQQKQLAAEPHLTALNTRTLTSYTVILEKEPGGLTTVVLGEAKMGSFKPLPASELLPVYPKAQNVLQGDFEGAKTLAFRVEAKEAQVSAWYRERLLRAGYKEEGPLVFRRQEQEVRLSSAVREGALDVVLFLKTAGERPLLGPEPEAVSHSVP</sequence>
<dbReference type="EMBL" id="AAMD01000056">
    <property type="protein sequence ID" value="EAU66425.1"/>
    <property type="molecule type" value="Genomic_DNA"/>
</dbReference>
<dbReference type="Proteomes" id="UP000001351">
    <property type="component" value="Chromosome"/>
</dbReference>
<organism evidence="2 4">
    <name type="scientific">Stigmatella aurantiaca (strain DW4/3-1)</name>
    <dbReference type="NCBI Taxonomy" id="378806"/>
    <lineage>
        <taxon>Bacteria</taxon>
        <taxon>Pseudomonadati</taxon>
        <taxon>Myxococcota</taxon>
        <taxon>Myxococcia</taxon>
        <taxon>Myxococcales</taxon>
        <taxon>Cystobacterineae</taxon>
        <taxon>Archangiaceae</taxon>
        <taxon>Stigmatella</taxon>
    </lineage>
</organism>
<keyword evidence="3" id="KW-1185">Reference proteome</keyword>
<dbReference type="KEGG" id="sur:STAUR_1067"/>